<dbReference type="Gene3D" id="1.10.3130.20">
    <property type="entry name" value="Phycobilisome linker domain"/>
    <property type="match status" value="1"/>
</dbReference>
<dbReference type="RefSeq" id="WP_186955101.1">
    <property type="nucleotide sequence ID" value="NZ_JACOFX010000011.1"/>
</dbReference>
<dbReference type="InterPro" id="IPR038255">
    <property type="entry name" value="PBS_linker_sf"/>
</dbReference>
<organism evidence="2 3">
    <name type="scientific">Undibacterium umbellatum</name>
    <dbReference type="NCBI Taxonomy" id="2762300"/>
    <lineage>
        <taxon>Bacteria</taxon>
        <taxon>Pseudomonadati</taxon>
        <taxon>Pseudomonadota</taxon>
        <taxon>Betaproteobacteria</taxon>
        <taxon>Burkholderiales</taxon>
        <taxon>Oxalobacteraceae</taxon>
        <taxon>Undibacterium</taxon>
    </lineage>
</organism>
<evidence type="ECO:0000313" key="2">
    <source>
        <dbReference type="EMBL" id="MBC3909573.1"/>
    </source>
</evidence>
<name>A0ABR6ZCU0_9BURK</name>
<protein>
    <submittedName>
        <fullName evidence="2">DUF4214 domain-containing protein</fullName>
    </submittedName>
</protein>
<evidence type="ECO:0000259" key="1">
    <source>
        <dbReference type="Pfam" id="PF13946"/>
    </source>
</evidence>
<dbReference type="InterPro" id="IPR025282">
    <property type="entry name" value="DUF4214"/>
</dbReference>
<dbReference type="EMBL" id="JACOFX010000011">
    <property type="protein sequence ID" value="MBC3909573.1"/>
    <property type="molecule type" value="Genomic_DNA"/>
</dbReference>
<keyword evidence="3" id="KW-1185">Reference proteome</keyword>
<proteinExistence type="predicted"/>
<feature type="domain" description="DUF4214" evidence="1">
    <location>
        <begin position="413"/>
        <end position="483"/>
    </location>
</feature>
<dbReference type="Pfam" id="PF13946">
    <property type="entry name" value="DUF4214"/>
    <property type="match status" value="1"/>
</dbReference>
<dbReference type="SUPFAM" id="SSF51120">
    <property type="entry name" value="beta-Roll"/>
    <property type="match status" value="1"/>
</dbReference>
<reference evidence="2 3" key="1">
    <citation type="submission" date="2020-08" db="EMBL/GenBank/DDBJ databases">
        <title>Novel species isolated from subtropical streams in China.</title>
        <authorList>
            <person name="Lu H."/>
        </authorList>
    </citation>
    <scope>NUCLEOTIDE SEQUENCE [LARGE SCALE GENOMIC DNA]</scope>
    <source>
        <strain evidence="2 3">NL8W</strain>
    </source>
</reference>
<gene>
    <name evidence="2" type="ORF">H8L47_18580</name>
</gene>
<dbReference type="Proteomes" id="UP000646911">
    <property type="component" value="Unassembled WGS sequence"/>
</dbReference>
<sequence length="499" mass="52641">MANINIKLSQTVVTANYQQLIKAPPTNGSLGTLFDIFPKLGALWARDHAYYSSFDFSGSQVRIGFPDGASTTYTGVVLEDPYALQGKASATKLSLYSSGLMSIVQNGKFNFDYANTTVNGANSVSITPTSVVLTDLTFATLLPSYSPNYDAVTGNVSITVKGSIKGDMSGNNVGTISRVTATADKFIVSANIDGNFNLSSNSISVAQGLSKSSVSGVMTSSVTEYRDGSYNRVTGVAVNVAANQQIDEKMLADESLFSGADTISVDLPATVYSDYLIASGAGGDLITINGGGGRLHVNAGSGNDAINVLTGNHNIDGGTGMDTVIMAGFASNYTVTTVGAGYQMRVKSNGDVDNLVNVERLQFGDKSLALDINGNAGQAYRIYQAAFDRKPDLEGLGYWIKDMDKGSSLTTVAAGFFQSAEFQKLYGANPSTTTLITNFYQNVLHRAPDQAGFDYWNNQLSKGQITAAGALASFCESAENQAQVIGSIQNGIEFKLWLG</sequence>
<evidence type="ECO:0000313" key="3">
    <source>
        <dbReference type="Proteomes" id="UP000646911"/>
    </source>
</evidence>
<dbReference type="InterPro" id="IPR011049">
    <property type="entry name" value="Serralysin-like_metalloprot_C"/>
</dbReference>
<comment type="caution">
    <text evidence="2">The sequence shown here is derived from an EMBL/GenBank/DDBJ whole genome shotgun (WGS) entry which is preliminary data.</text>
</comment>
<accession>A0ABR6ZCU0</accession>